<dbReference type="InterPro" id="IPR029068">
    <property type="entry name" value="Glyas_Bleomycin-R_OHBP_Dase"/>
</dbReference>
<protein>
    <submittedName>
        <fullName evidence="2">Methylmalonyl-CoA epimerase</fullName>
    </submittedName>
</protein>
<gene>
    <name evidence="2" type="ORF">E4T65_01195</name>
</gene>
<dbReference type="AlphaFoldDB" id="A0A4Y9TM64"/>
<organism evidence="2 3">
    <name type="scientific">Pseudomonas fluorescens</name>
    <dbReference type="NCBI Taxonomy" id="294"/>
    <lineage>
        <taxon>Bacteria</taxon>
        <taxon>Pseudomonadati</taxon>
        <taxon>Pseudomonadota</taxon>
        <taxon>Gammaproteobacteria</taxon>
        <taxon>Pseudomonadales</taxon>
        <taxon>Pseudomonadaceae</taxon>
        <taxon>Pseudomonas</taxon>
    </lineage>
</organism>
<comment type="caution">
    <text evidence="2">The sequence shown here is derived from an EMBL/GenBank/DDBJ whole genome shotgun (WGS) entry which is preliminary data.</text>
</comment>
<dbReference type="Gene3D" id="3.10.180.10">
    <property type="entry name" value="2,3-Dihydroxybiphenyl 1,2-Dioxygenase, domain 1"/>
    <property type="match status" value="1"/>
</dbReference>
<evidence type="ECO:0000313" key="3">
    <source>
        <dbReference type="Proteomes" id="UP000297322"/>
    </source>
</evidence>
<accession>A0A4Y9TM64</accession>
<dbReference type="InterPro" id="IPR037523">
    <property type="entry name" value="VOC_core"/>
</dbReference>
<dbReference type="SUPFAM" id="SSF54593">
    <property type="entry name" value="Glyoxalase/Bleomycin resistance protein/Dihydroxybiphenyl dioxygenase"/>
    <property type="match status" value="1"/>
</dbReference>
<feature type="domain" description="VOC" evidence="1">
    <location>
        <begin position="4"/>
        <end position="139"/>
    </location>
</feature>
<proteinExistence type="predicted"/>
<name>A0A4Y9TM64_PSEFL</name>
<reference evidence="2 3" key="1">
    <citation type="submission" date="2019-03" db="EMBL/GenBank/DDBJ databases">
        <title>Biocontrol and xenobiotic degradation properties of endophytic Pseudomonas fluorescens strain BRZ63.</title>
        <authorList>
            <person name="Chlebek D.A."/>
            <person name="Pinski A."/>
            <person name="Zur J.P."/>
            <person name="Michalska J."/>
            <person name="Hupert-Kocurek K.T."/>
        </authorList>
    </citation>
    <scope>NUCLEOTIDE SEQUENCE [LARGE SCALE GENOMIC DNA]</scope>
    <source>
        <strain evidence="2 3">BRZ63</strain>
    </source>
</reference>
<dbReference type="RefSeq" id="WP_017527788.1">
    <property type="nucleotide sequence ID" value="NZ_SPVI01000001.1"/>
</dbReference>
<dbReference type="Proteomes" id="UP000297322">
    <property type="component" value="Unassembled WGS sequence"/>
</dbReference>
<dbReference type="InterPro" id="IPR004360">
    <property type="entry name" value="Glyas_Fos-R_dOase_dom"/>
</dbReference>
<evidence type="ECO:0000259" key="1">
    <source>
        <dbReference type="PROSITE" id="PS51819"/>
    </source>
</evidence>
<dbReference type="Pfam" id="PF00903">
    <property type="entry name" value="Glyoxalase"/>
    <property type="match status" value="1"/>
</dbReference>
<dbReference type="PROSITE" id="PS51819">
    <property type="entry name" value="VOC"/>
    <property type="match status" value="1"/>
</dbReference>
<sequence>MDLKFSHVDVLVANLEDACAYYAQTLKARISRTFIWDRGGLHVRYAVALMGQERFMLVQPIAGNLRELLDAHGEGMIYRHCYSTPDIEVAYDELVASGVQPEDENGQPLAKQNLQTPAGGRIIWLPKRFGHFSIEILEEKGLDAFIEAAFAD</sequence>
<evidence type="ECO:0000313" key="2">
    <source>
        <dbReference type="EMBL" id="TFW45098.1"/>
    </source>
</evidence>
<dbReference type="EMBL" id="SPVI01000001">
    <property type="protein sequence ID" value="TFW45098.1"/>
    <property type="molecule type" value="Genomic_DNA"/>
</dbReference>